<dbReference type="InterPro" id="IPR036322">
    <property type="entry name" value="WD40_repeat_dom_sf"/>
</dbReference>
<sequence>MRNITFVDRFEIPDVTTTTSNNFFLSDVDDDGDVELLIGHWDLGNLEGCDDSIFPRGSLHVIKYGKVWKAAHDLQMVTCVTAGRLCFKEKTSIVVLCADAQCHIFDATFDSSSHLQSICCQKLACNAKDARILEGDGPCDMAVAYSDRVVRLFRWVPQSKTDKKPGELVLLIKWELAGQVSRISLHSTSKASNLILASQPGGGFAFLQKKFETYESRMCPTLVYHPPRKNPNQNTETRTWLVGDLRCNTAKQSTSLIGLCLADGTLQLISADLHQSEAMWSVSLPVNGELFGLSKFDLTNSDADELAVCCWDGSTYICNQNADILHFPVGQACQAFTAGRLAISPKVNVPVLVYATCEQSTLIFYNLDVNSVPSYSLHNALSNRPDVLEKFAKYHISYSDPIKLRKAIRFLLYHPPRHHH</sequence>
<name>A0A5K3FJY7_MESCO</name>
<dbReference type="Pfam" id="PF15907">
    <property type="entry name" value="Itfg2"/>
    <property type="match status" value="1"/>
</dbReference>
<dbReference type="InterPro" id="IPR031793">
    <property type="entry name" value="KICSTOR_ITFG2"/>
</dbReference>
<proteinExistence type="predicted"/>
<evidence type="ECO:0000313" key="1">
    <source>
        <dbReference type="WBParaSite" id="MCU_009026-RA"/>
    </source>
</evidence>
<dbReference type="AlphaFoldDB" id="A0A5K3FJY7"/>
<accession>A0A5K3FJY7</accession>
<reference evidence="1" key="1">
    <citation type="submission" date="2019-11" db="UniProtKB">
        <authorList>
            <consortium name="WormBaseParasite"/>
        </authorList>
    </citation>
    <scope>IDENTIFICATION</scope>
</reference>
<organism evidence="1">
    <name type="scientific">Mesocestoides corti</name>
    <name type="common">Flatworm</name>
    <dbReference type="NCBI Taxonomy" id="53468"/>
    <lineage>
        <taxon>Eukaryota</taxon>
        <taxon>Metazoa</taxon>
        <taxon>Spiralia</taxon>
        <taxon>Lophotrochozoa</taxon>
        <taxon>Platyhelminthes</taxon>
        <taxon>Cestoda</taxon>
        <taxon>Eucestoda</taxon>
        <taxon>Cyclophyllidea</taxon>
        <taxon>Mesocestoididae</taxon>
        <taxon>Mesocestoides</taxon>
    </lineage>
</organism>
<dbReference type="GO" id="GO:0032006">
    <property type="term" value="P:regulation of TOR signaling"/>
    <property type="evidence" value="ECO:0007669"/>
    <property type="project" value="TreeGrafter"/>
</dbReference>
<dbReference type="PANTHER" id="PTHR16317">
    <property type="entry name" value="INTEGRIN ALPHA REPEAT DOMAIN-CONTAINING"/>
    <property type="match status" value="1"/>
</dbReference>
<protein>
    <submittedName>
        <fullName evidence="1">Integrin-alpha FG-GAP repeat-containing protein 2</fullName>
    </submittedName>
</protein>
<dbReference type="SUPFAM" id="SSF50978">
    <property type="entry name" value="WD40 repeat-like"/>
    <property type="match status" value="1"/>
</dbReference>
<dbReference type="PANTHER" id="PTHR16317:SF1">
    <property type="entry name" value="KICSTOR COMPLEX PROTEIN ITFG2"/>
    <property type="match status" value="1"/>
</dbReference>
<dbReference type="WBParaSite" id="MCU_009026-RA">
    <property type="protein sequence ID" value="MCU_009026-RA"/>
    <property type="gene ID" value="MCU_009026"/>
</dbReference>